<dbReference type="Proteomes" id="UP000816034">
    <property type="component" value="Unassembled WGS sequence"/>
</dbReference>
<keyword evidence="3" id="KW-1185">Reference proteome</keyword>
<name>A0AA88GW20_NAELO</name>
<evidence type="ECO:0000313" key="2">
    <source>
        <dbReference type="EMBL" id="KAG2389476.1"/>
    </source>
</evidence>
<comment type="caution">
    <text evidence="2">The sequence shown here is derived from an EMBL/GenBank/DDBJ whole genome shotgun (WGS) entry which is preliminary data.</text>
</comment>
<feature type="compositionally biased region" description="Basic residues" evidence="1">
    <location>
        <begin position="124"/>
        <end position="138"/>
    </location>
</feature>
<dbReference type="AlphaFoldDB" id="A0AA88GW20"/>
<dbReference type="EMBL" id="PYSW02000007">
    <property type="protein sequence ID" value="KAG2389476.1"/>
    <property type="molecule type" value="Genomic_DNA"/>
</dbReference>
<organism evidence="2 3">
    <name type="scientific">Naegleria lovaniensis</name>
    <name type="common">Amoeba</name>
    <dbReference type="NCBI Taxonomy" id="51637"/>
    <lineage>
        <taxon>Eukaryota</taxon>
        <taxon>Discoba</taxon>
        <taxon>Heterolobosea</taxon>
        <taxon>Tetramitia</taxon>
        <taxon>Eutetramitia</taxon>
        <taxon>Vahlkampfiidae</taxon>
        <taxon>Naegleria</taxon>
    </lineage>
</organism>
<feature type="region of interest" description="Disordered" evidence="1">
    <location>
        <begin position="1"/>
        <end position="31"/>
    </location>
</feature>
<dbReference type="RefSeq" id="XP_044553468.1">
    <property type="nucleotide sequence ID" value="XM_044689979.1"/>
</dbReference>
<feature type="compositionally biased region" description="Low complexity" evidence="1">
    <location>
        <begin position="9"/>
        <end position="24"/>
    </location>
</feature>
<dbReference type="GeneID" id="68106489"/>
<feature type="compositionally biased region" description="Basic and acidic residues" evidence="1">
    <location>
        <begin position="114"/>
        <end position="123"/>
    </location>
</feature>
<evidence type="ECO:0000256" key="1">
    <source>
        <dbReference type="SAM" id="MobiDB-lite"/>
    </source>
</evidence>
<sequence>MPDHQSQGSNSRNSSYQHSNSISSTHIPIYQPLSQEIQSNRSISTNETILSDQHSQEQQNLLIEIGGLKSLMKPSLKKKRDEESTNQLIIDDDLEEIAFPNCVHLKKSPEKKISKRTLVEHLHSKNRKKNVKRKKKKD</sequence>
<feature type="region of interest" description="Disordered" evidence="1">
    <location>
        <begin position="114"/>
        <end position="138"/>
    </location>
</feature>
<protein>
    <submittedName>
        <fullName evidence="2">Uncharacterized protein</fullName>
    </submittedName>
</protein>
<proteinExistence type="predicted"/>
<accession>A0AA88GW20</accession>
<evidence type="ECO:0000313" key="3">
    <source>
        <dbReference type="Proteomes" id="UP000816034"/>
    </source>
</evidence>
<gene>
    <name evidence="2" type="ORF">C9374_014036</name>
</gene>
<reference evidence="2 3" key="1">
    <citation type="journal article" date="2018" name="BMC Genomics">
        <title>The genome of Naegleria lovaniensis, the basis for a comparative approach to unravel pathogenicity factors of the human pathogenic amoeba N. fowleri.</title>
        <authorList>
            <person name="Liechti N."/>
            <person name="Schurch N."/>
            <person name="Bruggmann R."/>
            <person name="Wittwer M."/>
        </authorList>
    </citation>
    <scope>NUCLEOTIDE SEQUENCE [LARGE SCALE GENOMIC DNA]</scope>
    <source>
        <strain evidence="2 3">ATCC 30569</strain>
    </source>
</reference>